<dbReference type="InterPro" id="IPR002575">
    <property type="entry name" value="Aminoglycoside_PTrfase"/>
</dbReference>
<dbReference type="Proteomes" id="UP001596298">
    <property type="component" value="Unassembled WGS sequence"/>
</dbReference>
<evidence type="ECO:0000259" key="1">
    <source>
        <dbReference type="Pfam" id="PF01636"/>
    </source>
</evidence>
<dbReference type="PANTHER" id="PTHR21310:SF40">
    <property type="entry name" value="AMINOGLYCOSIDE PHOSPHOTRANSFERASE DOMAIN-CONTAINING PROTEIN-RELATED"/>
    <property type="match status" value="1"/>
</dbReference>
<dbReference type="InterPro" id="IPR011009">
    <property type="entry name" value="Kinase-like_dom_sf"/>
</dbReference>
<dbReference type="EMBL" id="JBHSWH010000001">
    <property type="protein sequence ID" value="MFC6703988.1"/>
    <property type="molecule type" value="Genomic_DNA"/>
</dbReference>
<evidence type="ECO:0000313" key="2">
    <source>
        <dbReference type="EMBL" id="MFC6703988.1"/>
    </source>
</evidence>
<protein>
    <submittedName>
        <fullName evidence="2">Phosphotransferase</fullName>
    </submittedName>
</protein>
<gene>
    <name evidence="2" type="ORF">ACFQDH_01565</name>
</gene>
<dbReference type="InterPro" id="IPR051678">
    <property type="entry name" value="AGP_Transferase"/>
</dbReference>
<proteinExistence type="predicted"/>
<reference evidence="3" key="1">
    <citation type="journal article" date="2019" name="Int. J. Syst. Evol. Microbiol.">
        <title>The Global Catalogue of Microorganisms (GCM) 10K type strain sequencing project: providing services to taxonomists for standard genome sequencing and annotation.</title>
        <authorList>
            <consortium name="The Broad Institute Genomics Platform"/>
            <consortium name="The Broad Institute Genome Sequencing Center for Infectious Disease"/>
            <person name="Wu L."/>
            <person name="Ma J."/>
        </authorList>
    </citation>
    <scope>NUCLEOTIDE SEQUENCE [LARGE SCALE GENOMIC DNA]</scope>
    <source>
        <strain evidence="3">CCUG 58127</strain>
    </source>
</reference>
<dbReference type="Pfam" id="PF01636">
    <property type="entry name" value="APH"/>
    <property type="match status" value="2"/>
</dbReference>
<dbReference type="Gene3D" id="3.90.1200.10">
    <property type="match status" value="1"/>
</dbReference>
<feature type="domain" description="Aminoglycoside phosphotransferase" evidence="1">
    <location>
        <begin position="3"/>
        <end position="95"/>
    </location>
</feature>
<feature type="domain" description="Aminoglycoside phosphotransferase" evidence="1">
    <location>
        <begin position="113"/>
        <end position="177"/>
    </location>
</feature>
<name>A0ABW2AB26_9MICO</name>
<evidence type="ECO:0000313" key="3">
    <source>
        <dbReference type="Proteomes" id="UP001596298"/>
    </source>
</evidence>
<dbReference type="RefSeq" id="WP_382397819.1">
    <property type="nucleotide sequence ID" value="NZ_JBHSWH010000001.1"/>
</dbReference>
<sequence length="225" mass="24444">MELIASGRAADVFDAGPGRVLRRYRIPGLDTAKEAEIMQHVARAGYPVPAVYDADGPDLVLERIEGSSMLDALQRAPWRLRRYARQLAELHARLGAITAPPGLWQPLGPGTDLMHLDLHPDNVILAPSGPVVIDWTNAAGGTAAADVADTWLLLACARPVESSRVLVAAQRAFAAAFIAAADRASAREQLHAVFAHRIQDRNMQPEEVARMRRLVARETGRDPES</sequence>
<dbReference type="PANTHER" id="PTHR21310">
    <property type="entry name" value="AMINOGLYCOSIDE PHOSPHOTRANSFERASE-RELATED-RELATED"/>
    <property type="match status" value="1"/>
</dbReference>
<comment type="caution">
    <text evidence="2">The sequence shown here is derived from an EMBL/GenBank/DDBJ whole genome shotgun (WGS) entry which is preliminary data.</text>
</comment>
<keyword evidence="3" id="KW-1185">Reference proteome</keyword>
<dbReference type="SUPFAM" id="SSF56112">
    <property type="entry name" value="Protein kinase-like (PK-like)"/>
    <property type="match status" value="1"/>
</dbReference>
<accession>A0ABW2AB26</accession>
<organism evidence="2 3">
    <name type="scientific">Flexivirga alba</name>
    <dbReference type="NCBI Taxonomy" id="702742"/>
    <lineage>
        <taxon>Bacteria</taxon>
        <taxon>Bacillati</taxon>
        <taxon>Actinomycetota</taxon>
        <taxon>Actinomycetes</taxon>
        <taxon>Micrococcales</taxon>
        <taxon>Dermacoccaceae</taxon>
        <taxon>Flexivirga</taxon>
    </lineage>
</organism>